<proteinExistence type="predicted"/>
<evidence type="ECO:0000313" key="3">
    <source>
        <dbReference type="EMBL" id="NYI37489.1"/>
    </source>
</evidence>
<dbReference type="InterPro" id="IPR020845">
    <property type="entry name" value="AMP-binding_CS"/>
</dbReference>
<dbReference type="EC" id="6.2.1.3" evidence="3"/>
<reference evidence="3 4" key="1">
    <citation type="submission" date="2020-07" db="EMBL/GenBank/DDBJ databases">
        <title>Sequencing the genomes of 1000 actinobacteria strains.</title>
        <authorList>
            <person name="Klenk H.-P."/>
        </authorList>
    </citation>
    <scope>NUCLEOTIDE SEQUENCE [LARGE SCALE GENOMIC DNA]</scope>
    <source>
        <strain evidence="3 4">DSM 19087</strain>
    </source>
</reference>
<feature type="domain" description="AMP-dependent synthetase/ligase" evidence="1">
    <location>
        <begin position="59"/>
        <end position="456"/>
    </location>
</feature>
<dbReference type="Pfam" id="PF13193">
    <property type="entry name" value="AMP-binding_C"/>
    <property type="match status" value="1"/>
</dbReference>
<dbReference type="Pfam" id="PF00501">
    <property type="entry name" value="AMP-binding"/>
    <property type="match status" value="1"/>
</dbReference>
<evidence type="ECO:0000259" key="2">
    <source>
        <dbReference type="Pfam" id="PF13193"/>
    </source>
</evidence>
<dbReference type="Proteomes" id="UP000587211">
    <property type="component" value="Unassembled WGS sequence"/>
</dbReference>
<name>A0ABX2SFT3_9ACTN</name>
<dbReference type="Gene3D" id="3.30.300.30">
    <property type="match status" value="1"/>
</dbReference>
<protein>
    <submittedName>
        <fullName evidence="3">Long-chain acyl-CoA synthetase</fullName>
        <ecNumber evidence="3">6.2.1.3</ecNumber>
    </submittedName>
</protein>
<dbReference type="InterPro" id="IPR000873">
    <property type="entry name" value="AMP-dep_synth/lig_dom"/>
</dbReference>
<keyword evidence="3" id="KW-0436">Ligase</keyword>
<dbReference type="InterPro" id="IPR050237">
    <property type="entry name" value="ATP-dep_AMP-bd_enzyme"/>
</dbReference>
<dbReference type="InterPro" id="IPR042099">
    <property type="entry name" value="ANL_N_sf"/>
</dbReference>
<dbReference type="PANTHER" id="PTHR43767:SF12">
    <property type="entry name" value="AMP-DEPENDENT SYNTHETASE AND LIGASE"/>
    <property type="match status" value="1"/>
</dbReference>
<feature type="domain" description="AMP-binding enzyme C-terminal" evidence="2">
    <location>
        <begin position="508"/>
        <end position="583"/>
    </location>
</feature>
<dbReference type="Gene3D" id="3.40.50.12780">
    <property type="entry name" value="N-terminal domain of ligase-like"/>
    <property type="match status" value="1"/>
</dbReference>
<organism evidence="3 4">
    <name type="scientific">Aeromicrobium tamlense</name>
    <dbReference type="NCBI Taxonomy" id="375541"/>
    <lineage>
        <taxon>Bacteria</taxon>
        <taxon>Bacillati</taxon>
        <taxon>Actinomycetota</taxon>
        <taxon>Actinomycetes</taxon>
        <taxon>Propionibacteriales</taxon>
        <taxon>Nocardioidaceae</taxon>
        <taxon>Aeromicrobium</taxon>
    </lineage>
</organism>
<dbReference type="GO" id="GO:0004467">
    <property type="term" value="F:long-chain fatty acid-CoA ligase activity"/>
    <property type="evidence" value="ECO:0007669"/>
    <property type="project" value="UniProtKB-EC"/>
</dbReference>
<comment type="caution">
    <text evidence="3">The sequence shown here is derived from an EMBL/GenBank/DDBJ whole genome shotgun (WGS) entry which is preliminary data.</text>
</comment>
<dbReference type="RefSeq" id="WP_223303366.1">
    <property type="nucleotide sequence ID" value="NZ_BAAAMP010000003.1"/>
</dbReference>
<dbReference type="InterPro" id="IPR025110">
    <property type="entry name" value="AMP-bd_C"/>
</dbReference>
<keyword evidence="4" id="KW-1185">Reference proteome</keyword>
<sequence>MTVDVPRLEGFAGGRWGVRPEAEGEMMEQHDQRPWAVHYGPGVPAEIEIPDEPVTAGLARSAQRFPERIATDFLGATATYAETEQAVRRAMVVLSGLGVHAGSRVALVLPNCPSHLVAYHAVLRLGAVVVDLNPTYTQAELEHLLGDCGATHALVWHKAVERVLPARATTPLETVVSVDVSRDLPTLSRLLLRLPLKPARAKREALLGTVPSDIADWHHLVAGAQGEVPPATVRADDLALLQYTGGTTGTPKAAMLTHRNLVANLVHGQAWAGFREGEETVYGVLPFFHAFGLTFCLNLPGHIGATLVMFPNFDPAAVVQAFGRRPATFMAGVAPMFDRIAATAEASGKPPAEGFRECRLGFAGAMPIPPATVERWERLTGGLLIEGYGMTECAPIALGNPCAPTRRPGTLGVPFPNTDMRIVDVDDHTREVGPNESGVRRGELLVRGPQVFTGYLNRPEETAHQLLEDGWLRTGDVVEVDATGWVTLVDRVKEMIIVGGFKVYPSTVEDHLRLLPGVTDVAVVGVSTRAGDHEVLAAFVMESGAATPSVETVRAHGEQRLARYALPRRVEFVEDLPRSQIGKVMRRQVQEMFSHRDRD</sequence>
<evidence type="ECO:0000259" key="1">
    <source>
        <dbReference type="Pfam" id="PF00501"/>
    </source>
</evidence>
<dbReference type="PANTHER" id="PTHR43767">
    <property type="entry name" value="LONG-CHAIN-FATTY-ACID--COA LIGASE"/>
    <property type="match status" value="1"/>
</dbReference>
<dbReference type="EMBL" id="JACBZN010000001">
    <property type="protein sequence ID" value="NYI37489.1"/>
    <property type="molecule type" value="Genomic_DNA"/>
</dbReference>
<dbReference type="PROSITE" id="PS00455">
    <property type="entry name" value="AMP_BINDING"/>
    <property type="match status" value="1"/>
</dbReference>
<evidence type="ECO:0000313" key="4">
    <source>
        <dbReference type="Proteomes" id="UP000587211"/>
    </source>
</evidence>
<dbReference type="SUPFAM" id="SSF56801">
    <property type="entry name" value="Acetyl-CoA synthetase-like"/>
    <property type="match status" value="1"/>
</dbReference>
<gene>
    <name evidence="3" type="ORF">BJ975_000864</name>
</gene>
<dbReference type="InterPro" id="IPR045851">
    <property type="entry name" value="AMP-bd_C_sf"/>
</dbReference>
<accession>A0ABX2SFT3</accession>